<accession>A0A2N0DHI5</accession>
<dbReference type="RefSeq" id="WP_100770300.1">
    <property type="nucleotide sequence ID" value="NZ_PIQN01000001.1"/>
</dbReference>
<evidence type="ECO:0000313" key="2">
    <source>
        <dbReference type="Proteomes" id="UP000232164"/>
    </source>
</evidence>
<sequence length="116" mass="12849">MDDLRKLGEEAVGIDAGARQRFLHQEVVELLVDCETIFSIRAIFISCVSLNTDPEDVFAISMRRNPPGKGGSWCIDQQNQKLVHVSANDSGFTRRSKAHALGVERTVDLGSLSSYR</sequence>
<reference evidence="1 2" key="2">
    <citation type="submission" date="2017-12" db="EMBL/GenBank/DDBJ databases">
        <title>Genome sequence of Rhizobium sullae HCNT1 isolated from Sulla coronaria nodules and featuring peculiar denitrification phenotypes.</title>
        <authorList>
            <person name="De Diego-Diaz B."/>
            <person name="Treu L."/>
            <person name="Campanaro S."/>
            <person name="Da Silva Duarte V."/>
            <person name="Basaglia M."/>
            <person name="Favaro L."/>
            <person name="Casella S."/>
            <person name="Squartini A."/>
        </authorList>
    </citation>
    <scope>NUCLEOTIDE SEQUENCE [LARGE SCALE GENOMIC DNA]</scope>
    <source>
        <strain evidence="1 2">HCNT1</strain>
    </source>
</reference>
<evidence type="ECO:0000313" key="1">
    <source>
        <dbReference type="EMBL" id="PKA45506.1"/>
    </source>
</evidence>
<dbReference type="EMBL" id="PIQN01000001">
    <property type="protein sequence ID" value="PKA45506.1"/>
    <property type="molecule type" value="Genomic_DNA"/>
</dbReference>
<dbReference type="Proteomes" id="UP000232164">
    <property type="component" value="Unassembled WGS sequence"/>
</dbReference>
<name>A0A2N0DHI5_RHISU</name>
<gene>
    <name evidence="1" type="ORF">CWR43_00245</name>
</gene>
<proteinExistence type="predicted"/>
<reference evidence="1 2" key="1">
    <citation type="submission" date="2017-11" db="EMBL/GenBank/DDBJ databases">
        <authorList>
            <person name="Han C.G."/>
        </authorList>
    </citation>
    <scope>NUCLEOTIDE SEQUENCE [LARGE SCALE GENOMIC DNA]</scope>
    <source>
        <strain evidence="1 2">HCNT1</strain>
    </source>
</reference>
<organism evidence="1 2">
    <name type="scientific">Rhizobium sullae</name>
    <name type="common">Rhizobium hedysari</name>
    <dbReference type="NCBI Taxonomy" id="50338"/>
    <lineage>
        <taxon>Bacteria</taxon>
        <taxon>Pseudomonadati</taxon>
        <taxon>Pseudomonadota</taxon>
        <taxon>Alphaproteobacteria</taxon>
        <taxon>Hyphomicrobiales</taxon>
        <taxon>Rhizobiaceae</taxon>
        <taxon>Rhizobium/Agrobacterium group</taxon>
        <taxon>Rhizobium</taxon>
    </lineage>
</organism>
<protein>
    <submittedName>
        <fullName evidence="1">Uncharacterized protein</fullName>
    </submittedName>
</protein>
<dbReference type="AlphaFoldDB" id="A0A2N0DHI5"/>
<comment type="caution">
    <text evidence="1">The sequence shown here is derived from an EMBL/GenBank/DDBJ whole genome shotgun (WGS) entry which is preliminary data.</text>
</comment>